<dbReference type="SUPFAM" id="SSF47781">
    <property type="entry name" value="RuvA domain 2-like"/>
    <property type="match status" value="1"/>
</dbReference>
<keyword evidence="2" id="KW-1185">Reference proteome</keyword>
<protein>
    <submittedName>
        <fullName evidence="1">TIGR00375 family protein</fullName>
    </submittedName>
</protein>
<evidence type="ECO:0000313" key="2">
    <source>
        <dbReference type="Proteomes" id="UP000588491"/>
    </source>
</evidence>
<name>A0A7Y0K9U7_9BACI</name>
<reference evidence="1 2" key="1">
    <citation type="submission" date="2020-04" db="EMBL/GenBank/DDBJ databases">
        <title>Bacillus sp. UniB3 isolated from commercial digestive syrup.</title>
        <authorList>
            <person name="Thorat V."/>
            <person name="Kirdat K."/>
            <person name="Tiwarekar B."/>
            <person name="Yadav A."/>
        </authorList>
    </citation>
    <scope>NUCLEOTIDE SEQUENCE [LARGE SCALE GENOMIC DNA]</scope>
    <source>
        <strain evidence="1 2">UniB3</strain>
    </source>
</reference>
<dbReference type="Gene3D" id="1.10.150.20">
    <property type="entry name" value="5' to 3' exonuclease, C-terminal subdomain"/>
    <property type="match status" value="1"/>
</dbReference>
<sequence>MKSFYTDLHIHIGRTKSGKPVKITASRNLTLTSIIEYASKQKGLDMIGIIDCHSPEVILEMEELIEHGKMMELPNGGVRMEEITIILGSELEIYDSSCKGPIHVLCYLPTLAKMKEFSNWIARHMKNVTLSSQRLYISGKELQSKVKELNGLFIPAHVFTPFKSLYGSGVYRSLKEVLDEQMIDGIELGLSSDTEMADQITELHAFSFITNSDAHSLEKIAREYQVMEMEEASFSEFAKVLHQVEGRRIVANFGLDPKLGKYHETVCMKCYAPFSETKGICSECGSHKWVKGVAARITDLKDATSTPNRPPYIHQIPLEYIPGLGKKTLQKLLDYFSTEMQIIHEAPYDKLVEIIPKKVADYVVAARTGRLNLQVGGGGKYGKIRVDK</sequence>
<accession>A0A7Y0K9U7</accession>
<dbReference type="PANTHER" id="PTHR40084">
    <property type="entry name" value="PHOSPHOHYDROLASE, PHP FAMILY"/>
    <property type="match status" value="1"/>
</dbReference>
<dbReference type="RefSeq" id="WP_016203192.1">
    <property type="nucleotide sequence ID" value="NZ_JABBPK010000001.1"/>
</dbReference>
<dbReference type="Proteomes" id="UP000588491">
    <property type="component" value="Unassembled WGS sequence"/>
</dbReference>
<dbReference type="PANTHER" id="PTHR40084:SF1">
    <property type="entry name" value="PHOSPHOTRANSFERASE"/>
    <property type="match status" value="1"/>
</dbReference>
<dbReference type="InterPro" id="IPR010994">
    <property type="entry name" value="RuvA_2-like"/>
</dbReference>
<proteinExistence type="predicted"/>
<evidence type="ECO:0000313" key="1">
    <source>
        <dbReference type="EMBL" id="NMO78325.1"/>
    </source>
</evidence>
<dbReference type="EMBL" id="JABBPK010000001">
    <property type="protein sequence ID" value="NMO78325.1"/>
    <property type="molecule type" value="Genomic_DNA"/>
</dbReference>
<dbReference type="InterPro" id="IPR016195">
    <property type="entry name" value="Pol/histidinol_Pase-like"/>
</dbReference>
<comment type="caution">
    <text evidence="1">The sequence shown here is derived from an EMBL/GenBank/DDBJ whole genome shotgun (WGS) entry which is preliminary data.</text>
</comment>
<dbReference type="Gene3D" id="3.20.20.140">
    <property type="entry name" value="Metal-dependent hydrolases"/>
    <property type="match status" value="1"/>
</dbReference>
<dbReference type="SUPFAM" id="SSF89550">
    <property type="entry name" value="PHP domain-like"/>
    <property type="match status" value="1"/>
</dbReference>
<dbReference type="AlphaFoldDB" id="A0A7Y0K9U7"/>
<gene>
    <name evidence="1" type="ORF">HHU08_15165</name>
</gene>
<organism evidence="1 2">
    <name type="scientific">Niallia alba</name>
    <dbReference type="NCBI Taxonomy" id="2729105"/>
    <lineage>
        <taxon>Bacteria</taxon>
        <taxon>Bacillati</taxon>
        <taxon>Bacillota</taxon>
        <taxon>Bacilli</taxon>
        <taxon>Bacillales</taxon>
        <taxon>Bacillaceae</taxon>
        <taxon>Niallia</taxon>
    </lineage>
</organism>
<dbReference type="CDD" id="cd19067">
    <property type="entry name" value="PfuEndoQ-like"/>
    <property type="match status" value="1"/>
</dbReference>